<sequence>MPSGQLDPVVSGRVTLTVSGRAPVAKAVPAAVEVTRAGPALFPGVPDSDASDASDASVAGAGEVDGPDGEVGA</sequence>
<organism evidence="2 3">
    <name type="scientific">Streptomyces blastmyceticus</name>
    <dbReference type="NCBI Taxonomy" id="68180"/>
    <lineage>
        <taxon>Bacteria</taxon>
        <taxon>Bacillati</taxon>
        <taxon>Actinomycetota</taxon>
        <taxon>Actinomycetes</taxon>
        <taxon>Kitasatosporales</taxon>
        <taxon>Streptomycetaceae</taxon>
        <taxon>Streptomyces</taxon>
    </lineage>
</organism>
<proteinExistence type="predicted"/>
<name>A0ABN0WU85_9ACTN</name>
<evidence type="ECO:0000256" key="1">
    <source>
        <dbReference type="SAM" id="MobiDB-lite"/>
    </source>
</evidence>
<feature type="compositionally biased region" description="Low complexity" evidence="1">
    <location>
        <begin position="43"/>
        <end position="62"/>
    </location>
</feature>
<evidence type="ECO:0000313" key="2">
    <source>
        <dbReference type="EMBL" id="GAA0346807.1"/>
    </source>
</evidence>
<gene>
    <name evidence="2" type="ORF">GCM10010319_24170</name>
</gene>
<accession>A0ABN0WU85</accession>
<keyword evidence="3" id="KW-1185">Reference proteome</keyword>
<reference evidence="2 3" key="1">
    <citation type="journal article" date="2019" name="Int. J. Syst. Evol. Microbiol.">
        <title>The Global Catalogue of Microorganisms (GCM) 10K type strain sequencing project: providing services to taxonomists for standard genome sequencing and annotation.</title>
        <authorList>
            <consortium name="The Broad Institute Genomics Platform"/>
            <consortium name="The Broad Institute Genome Sequencing Center for Infectious Disease"/>
            <person name="Wu L."/>
            <person name="Ma J."/>
        </authorList>
    </citation>
    <scope>NUCLEOTIDE SEQUENCE [LARGE SCALE GENOMIC DNA]</scope>
    <source>
        <strain evidence="2 3">JCM 4565</strain>
    </source>
</reference>
<evidence type="ECO:0000313" key="3">
    <source>
        <dbReference type="Proteomes" id="UP001500063"/>
    </source>
</evidence>
<protein>
    <submittedName>
        <fullName evidence="2">Uncharacterized protein</fullName>
    </submittedName>
</protein>
<feature type="region of interest" description="Disordered" evidence="1">
    <location>
        <begin position="39"/>
        <end position="73"/>
    </location>
</feature>
<dbReference type="EMBL" id="BAAABW010000013">
    <property type="protein sequence ID" value="GAA0346807.1"/>
    <property type="molecule type" value="Genomic_DNA"/>
</dbReference>
<comment type="caution">
    <text evidence="2">The sequence shown here is derived from an EMBL/GenBank/DDBJ whole genome shotgun (WGS) entry which is preliminary data.</text>
</comment>
<dbReference type="Proteomes" id="UP001500063">
    <property type="component" value="Unassembled WGS sequence"/>
</dbReference>